<dbReference type="InterPro" id="IPR023772">
    <property type="entry name" value="DNA-bd_HTH_TetR-type_CS"/>
</dbReference>
<dbReference type="SUPFAM" id="SSF46689">
    <property type="entry name" value="Homeodomain-like"/>
    <property type="match status" value="1"/>
</dbReference>
<keyword evidence="1" id="KW-0805">Transcription regulation</keyword>
<feature type="domain" description="HTH tetR-type" evidence="5">
    <location>
        <begin position="12"/>
        <end position="72"/>
    </location>
</feature>
<dbReference type="AlphaFoldDB" id="K9ZYV1"/>
<evidence type="ECO:0000259" key="5">
    <source>
        <dbReference type="PROSITE" id="PS50977"/>
    </source>
</evidence>
<dbReference type="Pfam" id="PF00440">
    <property type="entry name" value="TetR_N"/>
    <property type="match status" value="1"/>
</dbReference>
<gene>
    <name evidence="6" type="ordered locus">Deipe_1211</name>
</gene>
<reference evidence="7" key="1">
    <citation type="submission" date="2012-03" db="EMBL/GenBank/DDBJ databases">
        <title>Complete sequence of chromosome of Deinococcus peraridilitoris DSM 19664.</title>
        <authorList>
            <person name="Lucas S."/>
            <person name="Copeland A."/>
            <person name="Lapidus A."/>
            <person name="Glavina del Rio T."/>
            <person name="Dalin E."/>
            <person name="Tice H."/>
            <person name="Bruce D."/>
            <person name="Goodwin L."/>
            <person name="Pitluck S."/>
            <person name="Peters L."/>
            <person name="Mikhailova N."/>
            <person name="Lu M."/>
            <person name="Kyrpides N."/>
            <person name="Mavromatis K."/>
            <person name="Ivanova N."/>
            <person name="Brettin T."/>
            <person name="Detter J.C."/>
            <person name="Han C."/>
            <person name="Larimer F."/>
            <person name="Land M."/>
            <person name="Hauser L."/>
            <person name="Markowitz V."/>
            <person name="Cheng J.-F."/>
            <person name="Hugenholtz P."/>
            <person name="Woyke T."/>
            <person name="Wu D."/>
            <person name="Pukall R."/>
            <person name="Steenblock K."/>
            <person name="Brambilla E."/>
            <person name="Klenk H.-P."/>
            <person name="Eisen J.A."/>
        </authorList>
    </citation>
    <scope>NUCLEOTIDE SEQUENCE [LARGE SCALE GENOMIC DNA]</scope>
    <source>
        <strain evidence="7">DSM 19664 / LMG 22246 / CIP 109416 / KR-200</strain>
    </source>
</reference>
<dbReference type="eggNOG" id="COG1309">
    <property type="taxonomic scope" value="Bacteria"/>
</dbReference>
<keyword evidence="7" id="KW-1185">Reference proteome</keyword>
<dbReference type="InterPro" id="IPR041490">
    <property type="entry name" value="KstR2_TetR_C"/>
</dbReference>
<dbReference type="PANTHER" id="PTHR30055:SF240">
    <property type="entry name" value="HTH-TYPE TRANSCRIPTIONAL REGULATOR ACRR"/>
    <property type="match status" value="1"/>
</dbReference>
<dbReference type="Gene3D" id="1.10.10.60">
    <property type="entry name" value="Homeodomain-like"/>
    <property type="match status" value="1"/>
</dbReference>
<dbReference type="SUPFAM" id="SSF48498">
    <property type="entry name" value="Tetracyclin repressor-like, C-terminal domain"/>
    <property type="match status" value="1"/>
</dbReference>
<proteinExistence type="predicted"/>
<dbReference type="HOGENOM" id="CLU_069356_12_4_0"/>
<dbReference type="PRINTS" id="PR00455">
    <property type="entry name" value="HTHTETR"/>
</dbReference>
<sequence>MSVGIRPEVSPANRETQILAAAAREFAAKGYDASSMQDIANAVGISKATLYHYFKSKEELSNRLSNRTIEDMFGYVVHHSTSGSARTRLTNFMTAHARFFEENHAAFLSMILIRNPAAVDRGPDASLWRDRYEAHLRALLREGVRSGEFRGIDPVVTGRAILSCLNWMVRWFNPGGTQRAEDVARNYADLFLRGLEERS</sequence>
<dbReference type="PROSITE" id="PS01081">
    <property type="entry name" value="HTH_TETR_1"/>
    <property type="match status" value="1"/>
</dbReference>
<evidence type="ECO:0000256" key="2">
    <source>
        <dbReference type="ARBA" id="ARBA00023125"/>
    </source>
</evidence>
<dbReference type="RefSeq" id="WP_015235074.1">
    <property type="nucleotide sequence ID" value="NC_019793.1"/>
</dbReference>
<dbReference type="PROSITE" id="PS50977">
    <property type="entry name" value="HTH_TETR_2"/>
    <property type="match status" value="1"/>
</dbReference>
<dbReference type="InterPro" id="IPR009057">
    <property type="entry name" value="Homeodomain-like_sf"/>
</dbReference>
<dbReference type="InterPro" id="IPR050109">
    <property type="entry name" value="HTH-type_TetR-like_transc_reg"/>
</dbReference>
<dbReference type="InterPro" id="IPR036271">
    <property type="entry name" value="Tet_transcr_reg_TetR-rel_C_sf"/>
</dbReference>
<dbReference type="STRING" id="937777.Deipe_1211"/>
<dbReference type="KEGG" id="dpd:Deipe_1211"/>
<name>K9ZYV1_DEIPD</name>
<dbReference type="EMBL" id="CP003382">
    <property type="protein sequence ID" value="AFZ66766.1"/>
    <property type="molecule type" value="Genomic_DNA"/>
</dbReference>
<organism evidence="6 7">
    <name type="scientific">Deinococcus peraridilitoris (strain DSM 19664 / LMG 22246 / CIP 109416 / KR-200)</name>
    <dbReference type="NCBI Taxonomy" id="937777"/>
    <lineage>
        <taxon>Bacteria</taxon>
        <taxon>Thermotogati</taxon>
        <taxon>Deinococcota</taxon>
        <taxon>Deinococci</taxon>
        <taxon>Deinococcales</taxon>
        <taxon>Deinococcaceae</taxon>
        <taxon>Deinococcus</taxon>
    </lineage>
</organism>
<protein>
    <submittedName>
        <fullName evidence="6">Transcriptional regulator</fullName>
    </submittedName>
</protein>
<evidence type="ECO:0000256" key="3">
    <source>
        <dbReference type="ARBA" id="ARBA00023163"/>
    </source>
</evidence>
<dbReference type="Proteomes" id="UP000010467">
    <property type="component" value="Chromosome"/>
</dbReference>
<accession>K9ZYV1</accession>
<dbReference type="PANTHER" id="PTHR30055">
    <property type="entry name" value="HTH-TYPE TRANSCRIPTIONAL REGULATOR RUTR"/>
    <property type="match status" value="1"/>
</dbReference>
<keyword evidence="2 4" id="KW-0238">DNA-binding</keyword>
<dbReference type="FunFam" id="1.10.10.60:FF:000141">
    <property type="entry name" value="TetR family transcriptional regulator"/>
    <property type="match status" value="1"/>
</dbReference>
<dbReference type="GO" id="GO:0003700">
    <property type="term" value="F:DNA-binding transcription factor activity"/>
    <property type="evidence" value="ECO:0007669"/>
    <property type="project" value="TreeGrafter"/>
</dbReference>
<dbReference type="Gene3D" id="1.10.357.10">
    <property type="entry name" value="Tetracycline Repressor, domain 2"/>
    <property type="match status" value="1"/>
</dbReference>
<dbReference type="GO" id="GO:0000976">
    <property type="term" value="F:transcription cis-regulatory region binding"/>
    <property type="evidence" value="ECO:0007669"/>
    <property type="project" value="TreeGrafter"/>
</dbReference>
<evidence type="ECO:0000313" key="6">
    <source>
        <dbReference type="EMBL" id="AFZ66766.1"/>
    </source>
</evidence>
<evidence type="ECO:0000313" key="7">
    <source>
        <dbReference type="Proteomes" id="UP000010467"/>
    </source>
</evidence>
<dbReference type="Pfam" id="PF17932">
    <property type="entry name" value="TetR_C_24"/>
    <property type="match status" value="1"/>
</dbReference>
<evidence type="ECO:0000256" key="1">
    <source>
        <dbReference type="ARBA" id="ARBA00023015"/>
    </source>
</evidence>
<evidence type="ECO:0000256" key="4">
    <source>
        <dbReference type="PROSITE-ProRule" id="PRU00335"/>
    </source>
</evidence>
<keyword evidence="3" id="KW-0804">Transcription</keyword>
<feature type="DNA-binding region" description="H-T-H motif" evidence="4">
    <location>
        <begin position="35"/>
        <end position="54"/>
    </location>
</feature>
<dbReference type="PATRIC" id="fig|937777.3.peg.1213"/>
<dbReference type="InterPro" id="IPR001647">
    <property type="entry name" value="HTH_TetR"/>
</dbReference>